<evidence type="ECO:0000256" key="4">
    <source>
        <dbReference type="RuleBase" id="RU363099"/>
    </source>
</evidence>
<dbReference type="PANTHER" id="PTHR46215">
    <property type="entry name" value="DIRIGENT PROTEIN 24-RELATED"/>
    <property type="match status" value="1"/>
</dbReference>
<keyword evidence="6" id="KW-1185">Reference proteome</keyword>
<evidence type="ECO:0000256" key="3">
    <source>
        <dbReference type="ARBA" id="ARBA00022525"/>
    </source>
</evidence>
<proteinExistence type="inferred from homology"/>
<dbReference type="PANTHER" id="PTHR46215:SF17">
    <property type="entry name" value="DIRIGENT PROTEIN"/>
    <property type="match status" value="1"/>
</dbReference>
<gene>
    <name evidence="5" type="ORF">G4B88_029790</name>
</gene>
<dbReference type="Proteomes" id="UP000583929">
    <property type="component" value="Unassembled WGS sequence"/>
</dbReference>
<dbReference type="InterPro" id="IPR004265">
    <property type="entry name" value="Dirigent"/>
</dbReference>
<name>A0A7J6GEP3_CANSA</name>
<dbReference type="GO" id="GO:0009699">
    <property type="term" value="P:phenylpropanoid biosynthetic process"/>
    <property type="evidence" value="ECO:0007669"/>
    <property type="project" value="UniProtKB-ARBA"/>
</dbReference>
<sequence length="321" mass="35337">MILLLIFNQSSSTRTLGNSVPKPTRHNYNHNHHKITFLLRDILNVTSTKFTSTTTNDLPFSKPLGLIPPKDGVRVPSTESNRMRKDMSKLSCITLACMILLLIFNQSSSTRTLGNSVSNPTRHNYNHNHHKITFLMRDIFNVTTSTKLTSTTTNDLPFSKPLGLIPPKDGVRVPSTESFPQMLSFPGLSFPMARATLQELEFGTVTPIEEGIYNSDHSHHHDDSLRVVIGKAQGIYVATSEGGISSHMMALTASFGDGDEANGLRFFGVRKKGVTESHIAVIGGVGKYQGANGYATLKRVNINSQKNNGVSKLFKFSVYLS</sequence>
<protein>
    <recommendedName>
        <fullName evidence="4">Dirigent protein</fullName>
    </recommendedName>
</protein>
<dbReference type="GO" id="GO:0048046">
    <property type="term" value="C:apoplast"/>
    <property type="evidence" value="ECO:0007669"/>
    <property type="project" value="UniProtKB-SubCell"/>
</dbReference>
<comment type="similarity">
    <text evidence="1 4">Belongs to the plant dirigent protein family.</text>
</comment>
<accession>A0A7J6GEP3</accession>
<comment type="subcellular location">
    <subcellularLocation>
        <location evidence="4">Secreted</location>
        <location evidence="4">Extracellular space</location>
        <location evidence="4">Apoplast</location>
    </subcellularLocation>
</comment>
<evidence type="ECO:0000256" key="2">
    <source>
        <dbReference type="ARBA" id="ARBA00011738"/>
    </source>
</evidence>
<keyword evidence="3 4" id="KW-0964">Secreted</keyword>
<comment type="subunit">
    <text evidence="2 4">Homodimer.</text>
</comment>
<keyword evidence="4" id="KW-0052">Apoplast</keyword>
<dbReference type="InterPro" id="IPR044859">
    <property type="entry name" value="Allene_oxi_cyc_Dirigent"/>
</dbReference>
<evidence type="ECO:0000313" key="5">
    <source>
        <dbReference type="EMBL" id="KAF4381435.1"/>
    </source>
</evidence>
<evidence type="ECO:0000256" key="1">
    <source>
        <dbReference type="ARBA" id="ARBA00010746"/>
    </source>
</evidence>
<evidence type="ECO:0000313" key="6">
    <source>
        <dbReference type="Proteomes" id="UP000583929"/>
    </source>
</evidence>
<dbReference type="AlphaFoldDB" id="A0A7J6GEP3"/>
<organism evidence="5 6">
    <name type="scientific">Cannabis sativa</name>
    <name type="common">Hemp</name>
    <name type="synonym">Marijuana</name>
    <dbReference type="NCBI Taxonomy" id="3483"/>
    <lineage>
        <taxon>Eukaryota</taxon>
        <taxon>Viridiplantae</taxon>
        <taxon>Streptophyta</taxon>
        <taxon>Embryophyta</taxon>
        <taxon>Tracheophyta</taxon>
        <taxon>Spermatophyta</taxon>
        <taxon>Magnoliopsida</taxon>
        <taxon>eudicotyledons</taxon>
        <taxon>Gunneridae</taxon>
        <taxon>Pentapetalae</taxon>
        <taxon>rosids</taxon>
        <taxon>fabids</taxon>
        <taxon>Rosales</taxon>
        <taxon>Cannabaceae</taxon>
        <taxon>Cannabis</taxon>
    </lineage>
</organism>
<dbReference type="EMBL" id="JAATIQ010000109">
    <property type="protein sequence ID" value="KAF4381435.1"/>
    <property type="molecule type" value="Genomic_DNA"/>
</dbReference>
<dbReference type="Gene3D" id="2.40.480.10">
    <property type="entry name" value="Allene oxide cyclase-like"/>
    <property type="match status" value="1"/>
</dbReference>
<reference evidence="5 6" key="1">
    <citation type="journal article" date="2020" name="bioRxiv">
        <title>Sequence and annotation of 42 cannabis genomes reveals extensive copy number variation in cannabinoid synthesis and pathogen resistance genes.</title>
        <authorList>
            <person name="Mckernan K.J."/>
            <person name="Helbert Y."/>
            <person name="Kane L.T."/>
            <person name="Ebling H."/>
            <person name="Zhang L."/>
            <person name="Liu B."/>
            <person name="Eaton Z."/>
            <person name="Mclaughlin S."/>
            <person name="Kingan S."/>
            <person name="Baybayan P."/>
            <person name="Concepcion G."/>
            <person name="Jordan M."/>
            <person name="Riva A."/>
            <person name="Barbazuk W."/>
            <person name="Harkins T."/>
        </authorList>
    </citation>
    <scope>NUCLEOTIDE SEQUENCE [LARGE SCALE GENOMIC DNA]</scope>
    <source>
        <strain evidence="6">cv. Jamaican Lion 4</strain>
        <tissue evidence="5">Leaf</tissue>
    </source>
</reference>
<comment type="caution">
    <text evidence="5">The sequence shown here is derived from an EMBL/GenBank/DDBJ whole genome shotgun (WGS) entry which is preliminary data.</text>
</comment>
<comment type="function">
    <text evidence="4">Dirigent proteins impart stereoselectivity on the phenoxy radical-coupling reaction, yielding optically active lignans from two molecules of coniferyl alcohol in the biosynthesis of lignans, flavonolignans, and alkaloids and thus plays a central role in plant secondary metabolism.</text>
</comment>
<dbReference type="Pfam" id="PF03018">
    <property type="entry name" value="Dirigent"/>
    <property type="match status" value="1"/>
</dbReference>